<keyword evidence="3 5" id="KW-0326">Glycosidase</keyword>
<dbReference type="InterPro" id="IPR012334">
    <property type="entry name" value="Pectin_lyas_fold"/>
</dbReference>
<dbReference type="PANTHER" id="PTHR31339:SF9">
    <property type="entry name" value="PLASMIN AND FIBRONECTIN-BINDING PROTEIN A"/>
    <property type="match status" value="1"/>
</dbReference>
<sequence length="407" mass="43549">MRHLHCRGKPMAACTAAFLLVVMLHCAAAKDLRQVTEPKTPASCTSLKGTGKDETTVIQKALNECAKGKAVHLASGTFVSGPITIPSGVSLWVDSGVTLKASLYTADYDLKERECVTAEMRGGSCKPFITMKNAVGSGIYGKGTIDGQGSVTLMGRSHSWWQLSEISRSMATKQTPPRLIQIDNSKDITLHQITLKNSPNFHVVASDTDGFTVWGVTIDTPASTHNTDGIDPMGARNVTIANCKISTGDDNVAIKAGSAPTQHVSIVDNEFGAGHGMSIGSEVVHGVSDVYVSNLIMDGTTNGLRIKSDRSRGGLVTGITYYDVSMRNVANPIVLTTEYSATATGNYIPEFRDITFEKVVVSTVGKYTLDGYSDAKPVQAIFQDVVVKKGSTWVIKHAKITGKWTED</sequence>
<proteinExistence type="evidence at transcript level"/>
<keyword evidence="6" id="KW-0732">Signal</keyword>
<evidence type="ECO:0000256" key="4">
    <source>
        <dbReference type="PROSITE-ProRule" id="PRU10052"/>
    </source>
</evidence>
<dbReference type="Gene3D" id="2.160.20.10">
    <property type="entry name" value="Single-stranded right-handed beta-helix, Pectin lyase-like"/>
    <property type="match status" value="1"/>
</dbReference>
<dbReference type="InterPro" id="IPR000743">
    <property type="entry name" value="Glyco_hydro_28"/>
</dbReference>
<dbReference type="GO" id="GO:0004650">
    <property type="term" value="F:polygalacturonase activity"/>
    <property type="evidence" value="ECO:0007669"/>
    <property type="project" value="InterPro"/>
</dbReference>
<dbReference type="PANTHER" id="PTHR31339">
    <property type="entry name" value="PECTIN LYASE-RELATED"/>
    <property type="match status" value="1"/>
</dbReference>
<evidence type="ECO:0000256" key="1">
    <source>
        <dbReference type="ARBA" id="ARBA00008834"/>
    </source>
</evidence>
<feature type="signal peptide" evidence="6">
    <location>
        <begin position="1"/>
        <end position="29"/>
    </location>
</feature>
<dbReference type="PROSITE" id="PS00502">
    <property type="entry name" value="POLYGALACTURONASE"/>
    <property type="match status" value="1"/>
</dbReference>
<evidence type="ECO:0000256" key="5">
    <source>
        <dbReference type="RuleBase" id="RU361169"/>
    </source>
</evidence>
<dbReference type="InterPro" id="IPR011050">
    <property type="entry name" value="Pectin_lyase_fold/virulence"/>
</dbReference>
<keyword evidence="2 5" id="KW-0378">Hydrolase</keyword>
<name>A0A191XSW7_9NEOP</name>
<dbReference type="AlphaFoldDB" id="A0A191XSW7"/>
<evidence type="ECO:0000256" key="3">
    <source>
        <dbReference type="ARBA" id="ARBA00023295"/>
    </source>
</evidence>
<dbReference type="InterPro" id="IPR006626">
    <property type="entry name" value="PbH1"/>
</dbReference>
<dbReference type="InterPro" id="IPR051801">
    <property type="entry name" value="GH28_Enzymes"/>
</dbReference>
<feature type="active site" evidence="4">
    <location>
        <position position="275"/>
    </location>
</feature>
<dbReference type="GO" id="GO:0005975">
    <property type="term" value="P:carbohydrate metabolic process"/>
    <property type="evidence" value="ECO:0007669"/>
    <property type="project" value="InterPro"/>
</dbReference>
<dbReference type="SMART" id="SM00710">
    <property type="entry name" value="PbH1"/>
    <property type="match status" value="4"/>
</dbReference>
<evidence type="ECO:0000256" key="2">
    <source>
        <dbReference type="ARBA" id="ARBA00022801"/>
    </source>
</evidence>
<dbReference type="EMBL" id="KT921898">
    <property type="protein sequence ID" value="ANJ43571.1"/>
    <property type="molecule type" value="mRNA"/>
</dbReference>
<dbReference type="Pfam" id="PF00295">
    <property type="entry name" value="Glyco_hydro_28"/>
    <property type="match status" value="1"/>
</dbReference>
<accession>A0A191XSW7</accession>
<dbReference type="SUPFAM" id="SSF51126">
    <property type="entry name" value="Pectin lyase-like"/>
    <property type="match status" value="1"/>
</dbReference>
<protein>
    <submittedName>
        <fullName evidence="7">Glycoside hydrolase family 28</fullName>
    </submittedName>
</protein>
<organism evidence="7">
    <name type="scientific">Aretaon asperrimus</name>
    <name type="common">thorny stick insect</name>
    <dbReference type="NCBI Taxonomy" id="173775"/>
    <lineage>
        <taxon>Eukaryota</taxon>
        <taxon>Metazoa</taxon>
        <taxon>Ecdysozoa</taxon>
        <taxon>Arthropoda</taxon>
        <taxon>Hexapoda</taxon>
        <taxon>Insecta</taxon>
        <taxon>Pterygota</taxon>
        <taxon>Neoptera</taxon>
        <taxon>Polyneoptera</taxon>
        <taxon>Phasmatodea</taxon>
        <taxon>Verophasmatodea</taxon>
        <taxon>Areolatae</taxon>
        <taxon>Bacilloidea</taxon>
        <taxon>Heteropterygidae</taxon>
        <taxon>Obriminae</taxon>
        <taxon>Obrimini</taxon>
        <taxon>Aretaon</taxon>
    </lineage>
</organism>
<evidence type="ECO:0000313" key="7">
    <source>
        <dbReference type="EMBL" id="ANJ43571.1"/>
    </source>
</evidence>
<evidence type="ECO:0000256" key="6">
    <source>
        <dbReference type="SAM" id="SignalP"/>
    </source>
</evidence>
<comment type="similarity">
    <text evidence="1 5">Belongs to the glycosyl hydrolase 28 family.</text>
</comment>
<feature type="chain" id="PRO_5008249572" evidence="6">
    <location>
        <begin position="30"/>
        <end position="407"/>
    </location>
</feature>
<reference evidence="7" key="1">
    <citation type="journal article" date="2016" name="Sci. Rep.">
        <title>Horizontal Gene Transfer of Pectinases from Bacteria Preceded the Diversification of Stick and Leaf Insects.</title>
        <authorList>
            <person name="Shelomi M."/>
            <person name="Danchin E.G."/>
            <person name="Heckel D."/>
            <person name="Wipfler B."/>
            <person name="Bradler S."/>
            <person name="Zhou X."/>
            <person name="Pauchet Y."/>
        </authorList>
    </citation>
    <scope>NUCLEOTIDE SEQUENCE</scope>
    <source>
        <strain evidence="7">AAS2</strain>
        <tissue evidence="7">Midgut</tissue>
    </source>
</reference>